<dbReference type="EMBL" id="PUHR01000055">
    <property type="protein sequence ID" value="KAG0668888.1"/>
    <property type="molecule type" value="Genomic_DNA"/>
</dbReference>
<keyword evidence="9" id="KW-1185">Reference proteome</keyword>
<proteinExistence type="inferred from homology"/>
<organism evidence="8 9">
    <name type="scientific">Maudiozyma exigua</name>
    <name type="common">Yeast</name>
    <name type="synonym">Kazachstania exigua</name>
    <dbReference type="NCBI Taxonomy" id="34358"/>
    <lineage>
        <taxon>Eukaryota</taxon>
        <taxon>Fungi</taxon>
        <taxon>Dikarya</taxon>
        <taxon>Ascomycota</taxon>
        <taxon>Saccharomycotina</taxon>
        <taxon>Saccharomycetes</taxon>
        <taxon>Saccharomycetales</taxon>
        <taxon>Saccharomycetaceae</taxon>
        <taxon>Maudiozyma</taxon>
    </lineage>
</organism>
<feature type="compositionally biased region" description="Basic and acidic residues" evidence="6">
    <location>
        <begin position="114"/>
        <end position="124"/>
    </location>
</feature>
<protein>
    <submittedName>
        <fullName evidence="8">Uncharacterized protein</fullName>
    </submittedName>
</protein>
<evidence type="ECO:0000256" key="2">
    <source>
        <dbReference type="ARBA" id="ARBA00009530"/>
    </source>
</evidence>
<dbReference type="GO" id="GO:0016020">
    <property type="term" value="C:membrane"/>
    <property type="evidence" value="ECO:0007669"/>
    <property type="project" value="UniProtKB-SubCell"/>
</dbReference>
<sequence length="136" mass="15509">MANNDVTRYSINKDDLLLIILAVFIPPVPVIIRKGFCSKDSLINLLLFMILFFPATIHSFYVIYESSKERESERSNIDTSRLNEDQMPLNNGDFNVDLERDAQTSEENSSSLPKYDDIANEHNDNNATVGDNKVQH</sequence>
<evidence type="ECO:0000256" key="5">
    <source>
        <dbReference type="ARBA" id="ARBA00023136"/>
    </source>
</evidence>
<dbReference type="AlphaFoldDB" id="A0A9P7BAI3"/>
<evidence type="ECO:0000313" key="9">
    <source>
        <dbReference type="Proteomes" id="UP000750334"/>
    </source>
</evidence>
<comment type="similarity">
    <text evidence="2">Belongs to the UPF0057 (PMP3) family.</text>
</comment>
<name>A0A9P7BAI3_MAUEX</name>
<keyword evidence="5 7" id="KW-0472">Membrane</keyword>
<gene>
    <name evidence="8" type="ORF">C6P45_004305</name>
</gene>
<feature type="region of interest" description="Disordered" evidence="6">
    <location>
        <begin position="67"/>
        <end position="136"/>
    </location>
</feature>
<evidence type="ECO:0000256" key="6">
    <source>
        <dbReference type="SAM" id="MobiDB-lite"/>
    </source>
</evidence>
<reference evidence="8 9" key="1">
    <citation type="submission" date="2020-11" db="EMBL/GenBank/DDBJ databases">
        <title>Kefir isolates.</title>
        <authorList>
            <person name="Marcisauskas S."/>
            <person name="Kim Y."/>
            <person name="Blasche S."/>
        </authorList>
    </citation>
    <scope>NUCLEOTIDE SEQUENCE [LARGE SCALE GENOMIC DNA]</scope>
    <source>
        <strain evidence="8 9">OG2</strain>
    </source>
</reference>
<keyword evidence="4 7" id="KW-1133">Transmembrane helix</keyword>
<feature type="compositionally biased region" description="Basic and acidic residues" evidence="6">
    <location>
        <begin position="67"/>
        <end position="84"/>
    </location>
</feature>
<evidence type="ECO:0000256" key="4">
    <source>
        <dbReference type="ARBA" id="ARBA00022989"/>
    </source>
</evidence>
<dbReference type="InterPro" id="IPR000612">
    <property type="entry name" value="PMP3"/>
</dbReference>
<dbReference type="Proteomes" id="UP000750334">
    <property type="component" value="Unassembled WGS sequence"/>
</dbReference>
<comment type="subcellular location">
    <subcellularLocation>
        <location evidence="1">Membrane</location>
    </subcellularLocation>
</comment>
<dbReference type="Pfam" id="PF01679">
    <property type="entry name" value="Pmp3"/>
    <property type="match status" value="1"/>
</dbReference>
<accession>A0A9P7BAI3</accession>
<keyword evidence="3 7" id="KW-0812">Transmembrane</keyword>
<evidence type="ECO:0000256" key="1">
    <source>
        <dbReference type="ARBA" id="ARBA00004370"/>
    </source>
</evidence>
<dbReference type="OrthoDB" id="2802411at2759"/>
<dbReference type="PANTHER" id="PTHR21659">
    <property type="entry name" value="HYDROPHOBIC PROTEIN RCI2 LOW TEMPERATURE AND SALT RESPONSIVE PROTEIN LTI6 -RELATED"/>
    <property type="match status" value="1"/>
</dbReference>
<feature type="transmembrane region" description="Helical" evidence="7">
    <location>
        <begin position="42"/>
        <end position="64"/>
    </location>
</feature>
<evidence type="ECO:0000313" key="8">
    <source>
        <dbReference type="EMBL" id="KAG0668888.1"/>
    </source>
</evidence>
<dbReference type="PANTHER" id="PTHR21659:SF112">
    <property type="entry name" value="PROTEIN SNA2-RELATED"/>
    <property type="match status" value="1"/>
</dbReference>
<comment type="caution">
    <text evidence="8">The sequence shown here is derived from an EMBL/GenBank/DDBJ whole genome shotgun (WGS) entry which is preliminary data.</text>
</comment>
<feature type="transmembrane region" description="Helical" evidence="7">
    <location>
        <begin position="16"/>
        <end position="36"/>
    </location>
</feature>
<evidence type="ECO:0000256" key="7">
    <source>
        <dbReference type="SAM" id="Phobius"/>
    </source>
</evidence>
<evidence type="ECO:0000256" key="3">
    <source>
        <dbReference type="ARBA" id="ARBA00022692"/>
    </source>
</evidence>